<dbReference type="InterPro" id="IPR036419">
    <property type="entry name" value="Ribosomal_S3_C_sf"/>
</dbReference>
<name>A0A015LWB5_RHIIW</name>
<dbReference type="GO" id="GO:1990904">
    <property type="term" value="C:ribonucleoprotein complex"/>
    <property type="evidence" value="ECO:0007669"/>
    <property type="project" value="UniProtKB-KW"/>
</dbReference>
<proteinExistence type="inferred from homology"/>
<dbReference type="GO" id="GO:0003735">
    <property type="term" value="F:structural constituent of ribosome"/>
    <property type="evidence" value="ECO:0007669"/>
    <property type="project" value="InterPro"/>
</dbReference>
<dbReference type="AlphaFoldDB" id="A0A015LWB5"/>
<dbReference type="Gene3D" id="3.30.1140.32">
    <property type="entry name" value="Ribosomal protein S3, C-terminal domain"/>
    <property type="match status" value="1"/>
</dbReference>
<protein>
    <recommendedName>
        <fullName evidence="6">Small ribosomal subunit protein uS3m</fullName>
    </recommendedName>
</protein>
<dbReference type="OMA" id="RNNMLWE"/>
<comment type="similarity">
    <text evidence="2">Belongs to the universal ribosomal protein uS3 family.</text>
</comment>
<dbReference type="OrthoDB" id="3260152at2759"/>
<dbReference type="HOGENOM" id="CLU_1134071_0_0_1"/>
<sequence length="295" mass="33665">MNSRNLRLKTKLEWQNTQYLFNPKKCVYTNYDENVKTTLQHYWQLPLNDFQIKHSSNKVVIQQYVYKPMLNSRTNTSSLKGSVATQEDLNGHLSPISLKKLSELYSTLYKKPVEFKIILLKYPFLSSKILAQYLAMQTKKHNIRQIRRNLFKKVPLASLINYERGNLVGGIKSRNGLIPTLPPATQSFTRNVTPTITTPTSKPIIDGISTQYLNWTKLLRNGDYYLPTHLAGIKLKISGRMSLRKGAARSAVVTKSIGRLRTNTVDKSMIDYAKTEGKNMNGAYCIKVWLSSATV</sequence>
<evidence type="ECO:0000256" key="3">
    <source>
        <dbReference type="ARBA" id="ARBA00022980"/>
    </source>
</evidence>
<comment type="subcellular location">
    <subcellularLocation>
        <location evidence="1">Mitochondrion</location>
    </subcellularLocation>
</comment>
<dbReference type="InterPro" id="IPR007980">
    <property type="entry name" value="Ribosomal_uS3m_fun"/>
</dbReference>
<reference evidence="7 8" key="1">
    <citation type="submission" date="2014-02" db="EMBL/GenBank/DDBJ databases">
        <title>Single nucleus genome sequencing reveals high similarity among nuclei of an endomycorrhizal fungus.</title>
        <authorList>
            <person name="Lin K."/>
            <person name="Geurts R."/>
            <person name="Zhang Z."/>
            <person name="Limpens E."/>
            <person name="Saunders D.G."/>
            <person name="Mu D."/>
            <person name="Pang E."/>
            <person name="Cao H."/>
            <person name="Cha H."/>
            <person name="Lin T."/>
            <person name="Zhou Q."/>
            <person name="Shang Y."/>
            <person name="Li Y."/>
            <person name="Ivanov S."/>
            <person name="Sharma T."/>
            <person name="Velzen R.V."/>
            <person name="Ruijter N.D."/>
            <person name="Aanen D.K."/>
            <person name="Win J."/>
            <person name="Kamoun S."/>
            <person name="Bisseling T."/>
            <person name="Huang S."/>
        </authorList>
    </citation>
    <scope>NUCLEOTIDE SEQUENCE [LARGE SCALE GENOMIC DNA]</scope>
    <source>
        <strain evidence="8">DAOM197198w</strain>
    </source>
</reference>
<keyword evidence="3" id="KW-0689">Ribosomal protein</keyword>
<keyword evidence="5" id="KW-0687">Ribonucleoprotein</keyword>
<keyword evidence="8" id="KW-1185">Reference proteome</keyword>
<accession>A0A015LWB5</accession>
<dbReference type="SUPFAM" id="SSF54821">
    <property type="entry name" value="Ribosomal protein S3 C-terminal domain"/>
    <property type="match status" value="1"/>
</dbReference>
<dbReference type="GO" id="GO:0005739">
    <property type="term" value="C:mitochondrion"/>
    <property type="evidence" value="ECO:0007669"/>
    <property type="project" value="UniProtKB-SubCell"/>
</dbReference>
<keyword evidence="4" id="KW-0496">Mitochondrion</keyword>
<evidence type="ECO:0000313" key="8">
    <source>
        <dbReference type="Proteomes" id="UP000022910"/>
    </source>
</evidence>
<organism evidence="7 8">
    <name type="scientific">Rhizophagus irregularis (strain DAOM 197198w)</name>
    <name type="common">Glomus intraradices</name>
    <dbReference type="NCBI Taxonomy" id="1432141"/>
    <lineage>
        <taxon>Eukaryota</taxon>
        <taxon>Fungi</taxon>
        <taxon>Fungi incertae sedis</taxon>
        <taxon>Mucoromycota</taxon>
        <taxon>Glomeromycotina</taxon>
        <taxon>Glomeromycetes</taxon>
        <taxon>Glomerales</taxon>
        <taxon>Glomeraceae</taxon>
        <taxon>Rhizophagus</taxon>
    </lineage>
</organism>
<evidence type="ECO:0000256" key="6">
    <source>
        <dbReference type="ARBA" id="ARBA00035157"/>
    </source>
</evidence>
<dbReference type="Pfam" id="PF05316">
    <property type="entry name" value="VAR1"/>
    <property type="match status" value="1"/>
</dbReference>
<evidence type="ECO:0000313" key="7">
    <source>
        <dbReference type="EMBL" id="EXX58958.1"/>
    </source>
</evidence>
<evidence type="ECO:0000256" key="1">
    <source>
        <dbReference type="ARBA" id="ARBA00004173"/>
    </source>
</evidence>
<evidence type="ECO:0000256" key="4">
    <source>
        <dbReference type="ARBA" id="ARBA00023128"/>
    </source>
</evidence>
<dbReference type="Proteomes" id="UP000022910">
    <property type="component" value="Unassembled WGS sequence"/>
</dbReference>
<evidence type="ECO:0000256" key="2">
    <source>
        <dbReference type="ARBA" id="ARBA00010761"/>
    </source>
</evidence>
<dbReference type="GO" id="GO:0005840">
    <property type="term" value="C:ribosome"/>
    <property type="evidence" value="ECO:0007669"/>
    <property type="project" value="UniProtKB-KW"/>
</dbReference>
<dbReference type="GO" id="GO:0006412">
    <property type="term" value="P:translation"/>
    <property type="evidence" value="ECO:0007669"/>
    <property type="project" value="InterPro"/>
</dbReference>
<comment type="caution">
    <text evidence="7">The sequence shown here is derived from an EMBL/GenBank/DDBJ whole genome shotgun (WGS) entry which is preliminary data.</text>
</comment>
<gene>
    <name evidence="7" type="ORF">RirG_192900</name>
</gene>
<dbReference type="EMBL" id="JEMT01026558">
    <property type="protein sequence ID" value="EXX58958.1"/>
    <property type="molecule type" value="Genomic_DNA"/>
</dbReference>
<evidence type="ECO:0000256" key="5">
    <source>
        <dbReference type="ARBA" id="ARBA00023274"/>
    </source>
</evidence>